<dbReference type="SUPFAM" id="SSF48371">
    <property type="entry name" value="ARM repeat"/>
    <property type="match status" value="2"/>
</dbReference>
<evidence type="ECO:0000256" key="7">
    <source>
        <dbReference type="SAM" id="MobiDB-lite"/>
    </source>
</evidence>
<dbReference type="PANTHER" id="PTHR14387:SF0">
    <property type="entry name" value="DUF2428 DOMAIN-CONTAINING PROTEIN"/>
    <property type="match status" value="1"/>
</dbReference>
<evidence type="ECO:0000256" key="6">
    <source>
        <dbReference type="PROSITE-ProRule" id="PRU00121"/>
    </source>
</evidence>
<comment type="similarity">
    <text evidence="1">Belongs to the THADA family.</text>
</comment>
<dbReference type="InterPro" id="IPR038178">
    <property type="entry name" value="Kringle_sf"/>
</dbReference>
<reference evidence="10 11" key="1">
    <citation type="submission" date="2021-06" db="EMBL/GenBank/DDBJ databases">
        <authorList>
            <person name="Palmer J.M."/>
        </authorList>
    </citation>
    <scope>NUCLEOTIDE SEQUENCE [LARGE SCALE GENOMIC DNA]</scope>
    <source>
        <strain evidence="11">if_2019</strain>
        <tissue evidence="10">Muscle</tissue>
    </source>
</reference>
<proteinExistence type="inferred from homology"/>
<keyword evidence="3" id="KW-0819">tRNA processing</keyword>
<dbReference type="InterPro" id="IPR016024">
    <property type="entry name" value="ARM-type_fold"/>
</dbReference>
<evidence type="ECO:0000259" key="9">
    <source>
        <dbReference type="PROSITE" id="PS50070"/>
    </source>
</evidence>
<keyword evidence="11" id="KW-1185">Reference proteome</keyword>
<dbReference type="Gene3D" id="2.40.20.10">
    <property type="entry name" value="Plasminogen Kringle 4"/>
    <property type="match status" value="1"/>
</dbReference>
<evidence type="ECO:0000313" key="10">
    <source>
        <dbReference type="EMBL" id="MEQ2224240.1"/>
    </source>
</evidence>
<dbReference type="InterPro" id="IPR056842">
    <property type="entry name" value="THADA-like_TPR_C"/>
</dbReference>
<organism evidence="10 11">
    <name type="scientific">Ilyodon furcidens</name>
    <name type="common">goldbreast splitfin</name>
    <dbReference type="NCBI Taxonomy" id="33524"/>
    <lineage>
        <taxon>Eukaryota</taxon>
        <taxon>Metazoa</taxon>
        <taxon>Chordata</taxon>
        <taxon>Craniata</taxon>
        <taxon>Vertebrata</taxon>
        <taxon>Euteleostomi</taxon>
        <taxon>Actinopterygii</taxon>
        <taxon>Neopterygii</taxon>
        <taxon>Teleostei</taxon>
        <taxon>Neoteleostei</taxon>
        <taxon>Acanthomorphata</taxon>
        <taxon>Ovalentaria</taxon>
        <taxon>Atherinomorphae</taxon>
        <taxon>Cyprinodontiformes</taxon>
        <taxon>Goodeidae</taxon>
        <taxon>Ilyodon</taxon>
    </lineage>
</organism>
<dbReference type="InterPro" id="IPR019442">
    <property type="entry name" value="THADA/TRM732_DUF2428"/>
</dbReference>
<dbReference type="PROSITE" id="PS50070">
    <property type="entry name" value="KRINGLE_2"/>
    <property type="match status" value="1"/>
</dbReference>
<keyword evidence="8" id="KW-0472">Membrane</keyword>
<feature type="domain" description="Kringle" evidence="9">
    <location>
        <begin position="1780"/>
        <end position="1860"/>
    </location>
</feature>
<dbReference type="Pfam" id="PF25150">
    <property type="entry name" value="TPR_Trm732"/>
    <property type="match status" value="1"/>
</dbReference>
<dbReference type="Pfam" id="PF00051">
    <property type="entry name" value="Kringle"/>
    <property type="match status" value="1"/>
</dbReference>
<dbReference type="EMBL" id="JAHRIQ010011903">
    <property type="protein sequence ID" value="MEQ2224240.1"/>
    <property type="molecule type" value="Genomic_DNA"/>
</dbReference>
<comment type="caution">
    <text evidence="6">Lacks conserved residue(s) required for the propagation of feature annotation.</text>
</comment>
<gene>
    <name evidence="10" type="ORF">ILYODFUR_005462</name>
</gene>
<feature type="transmembrane region" description="Helical" evidence="8">
    <location>
        <begin position="1925"/>
        <end position="1948"/>
    </location>
</feature>
<dbReference type="Pfam" id="PF10350">
    <property type="entry name" value="DUF2428"/>
    <property type="match status" value="1"/>
</dbReference>
<evidence type="ECO:0000256" key="4">
    <source>
        <dbReference type="ARBA" id="ARBA00023157"/>
    </source>
</evidence>
<evidence type="ECO:0000256" key="5">
    <source>
        <dbReference type="ARBA" id="ARBA00035625"/>
    </source>
</evidence>
<keyword evidence="4 6" id="KW-1015">Disulfide bond</keyword>
<dbReference type="SUPFAM" id="SSF57440">
    <property type="entry name" value="Kringle-like"/>
    <property type="match status" value="1"/>
</dbReference>
<dbReference type="InterPro" id="IPR056843">
    <property type="entry name" value="THADA-like_TPR"/>
</dbReference>
<name>A0ABV0SVN8_9TELE</name>
<accession>A0ABV0SVN8</accession>
<dbReference type="PROSITE" id="PS00021">
    <property type="entry name" value="KRINGLE_1"/>
    <property type="match status" value="1"/>
</dbReference>
<dbReference type="PANTHER" id="PTHR14387">
    <property type="entry name" value="THADA/DEATH RECEPTOR INTERACTING PROTEIN"/>
    <property type="match status" value="1"/>
</dbReference>
<sequence length="2018" mass="224282">MSFENLIKRLHHCLITEDPASESGCQILQRFVNKLSESSRSSVKRSKERSLEEAIQLLRQISEAQLRGMEKEHLLLLVRLLLSLQLEMVSISTACRKVDQMLQHLAAKVHYQLVYKETLQSFQSIVHSDQVLSLQDLQRACMFLEDSAVGREVWRESYMSMLQRVSESLPAVLQEESQRDGLNCYITVKMCLQVFQLLPSKVAPLVWEENHNKEAVQKILQALMDIIFGQCCNRDTRLLAGTAVAMLINTASESRIAGAAAWDLLQASYPQPCQLAVGVLQVRCHPAGKDGVERLAVSRGLLTCCPPHVLLSPNQNSTQTCLLLEGLFPLVYALCEEKRDCHYLAFEVLTLWLKKVKECVTDLWKMTGARLLPDDSRLLQQLTHIVWTNAESPVEGVPEFASSAFTLLLNLYAMDCEHFCDTKKTFYFTLLERLLKLPWEAKAKYHRLCALLPYVGADTMLHQYTEQRRELPASLTELDLAGRWAKSWQPFLLEALTSEVTLLQTNSSTHLLPCTFQVFSSAVHHLLASLNPHRPGHLHAWACILSSYRAISGCSPWDLQGSSTFKTLQLALGSADDKTRLAALNLLCYSSKTRDIPSTEEMKILKEFIPQNLNCESSPFRQHLQAALRRFLVRIRDGCLAHIREVKGKKKEDVSHESRKDLLEQGIGFVEWLGQLPYSFLSPGHSYQRKKTALLLLSAVLETCTDTWNPDKKKGQPPGNIGLLIDCARQRGQWDFFSRTKQLLLISCLEDSTNEIRELSAGMLRFFPPGFPADIAEVLKTRSRQLLCSPRVQEAQMGALMMKILLQKSGHRCEECSLSFAANTGGNPKALCMVRVLLKELEEHYLTAQADMMLSTRTKPIHGVLCALQRCLLEAADDIYTTLDHSMMINLLELLENISLLLLAVLHGDREACVTGKYAPPSFCDMGNAISSLISQQSGCNQTDEEDCVLLSEEHSLVLTCCWVTLKETGIFLGSLVEKILKESKQHSECLLTKQDLTRASKVFKDILLKCRHWGAVEGCCIGFTKFCTSLLSSSDPDLKDIPAQMLKDGLQVVQCPRSTSVTRRAAGLPMLILCVLSAEEASKKRPLLALSMQTLLDTARRPLDENWDQTLDLPQVCAVHTLQALVRGAGLGAAVLQFAPGVAILSLTLLRSPCWAMRNAALQLYSSLCSRVLGQRSSIVEAGPTQHSMSPAAFFFHYPELQPFLLGELRGEAQHLQRLTGGAKLHLQPSLYLILTLLAQLQPGIQDSSEALLDFLPALLQLSASPIYSVRLMASKALVAMTPPSAYMDLLIKLTSKLPGPQESCCHNRLHGQVLQIKALLDRALCADSVLSDNLHEVVSRIHASMWLGTAAQRCPLVRAVYLSVADSLRKHSCEAFLLQLSDKLMHDLQTPQQGLQVGLSSFHQQALNFLCTDPKWACQIWENFSAAPPELRLSLVSWLQDRRGLMQTDMKEVIQRVLQSNLKEALLGDSVDYRTRYLAALIAVITDGGSALPQPLSNSEPCLSECLHLLLQDLEVQKGGPEFLSQALNAASLLLSQWSNFSLKTSMLQRWCSVLECQRTPEAPEVLRVMCSEVLCAAGVPLINTLREHSSLPAIMMRLINTGLYLLQDQSPQARQKVARFASLLHHSRQGDNRQGDSVYIMQINRALLLLLDLLLQECWDTPGTLELLLSHLPQTDLMSVLKEASATGGTSCLYEQDEVNVFAEPSIMSAHMLPYLLQMADKSSQSSALAQTMTSWAEENVAQVLDNLTACEQLQPGKRPTGAAVVEGSTPSGEQRDCVRSRGVDYRGEQQSSSTGLTCLNWINTARDYDVEMHPDSQTGAGDHNYCRNPDASEGPWCYIASPDGAIQRQLCAIETCNEQTSAASAESAPLRPTEILPSTQSLQLATMGQQREVAAVQPVMGISQRVRTGPKKKKDPGPMGMVLGILMMAIIIILGVGIMLGYFYKRVRTLKKQHDQRVYEREMQRITLPLSAFSNPTCELIDENTIVITAEHETTPVQEGGDPLMGQHAGTPGA</sequence>
<dbReference type="InterPro" id="IPR013806">
    <property type="entry name" value="Kringle-like"/>
</dbReference>
<dbReference type="InterPro" id="IPR018056">
    <property type="entry name" value="Kringle_CS"/>
</dbReference>
<feature type="disulfide bond" evidence="6">
    <location>
        <begin position="1802"/>
        <end position="1841"/>
    </location>
</feature>
<dbReference type="CDD" id="cd00108">
    <property type="entry name" value="KR"/>
    <property type="match status" value="1"/>
</dbReference>
<evidence type="ECO:0000313" key="11">
    <source>
        <dbReference type="Proteomes" id="UP001482620"/>
    </source>
</evidence>
<keyword evidence="2 6" id="KW-0420">Kringle</keyword>
<comment type="function">
    <text evidence="5">Together with methyltransferase FTSJ1, methylates the 2'-O-ribose of nucleotides at position 32 of the anticodon loop of substrate tRNAs.</text>
</comment>
<evidence type="ECO:0000256" key="3">
    <source>
        <dbReference type="ARBA" id="ARBA00022694"/>
    </source>
</evidence>
<evidence type="ECO:0000256" key="2">
    <source>
        <dbReference type="ARBA" id="ARBA00022572"/>
    </source>
</evidence>
<comment type="caution">
    <text evidence="10">The sequence shown here is derived from an EMBL/GenBank/DDBJ whole genome shotgun (WGS) entry which is preliminary data.</text>
</comment>
<dbReference type="InterPro" id="IPR000001">
    <property type="entry name" value="Kringle"/>
</dbReference>
<evidence type="ECO:0000256" key="8">
    <source>
        <dbReference type="SAM" id="Phobius"/>
    </source>
</evidence>
<evidence type="ECO:0000256" key="1">
    <source>
        <dbReference type="ARBA" id="ARBA00010409"/>
    </source>
</evidence>
<dbReference type="Pfam" id="PF25151">
    <property type="entry name" value="TPR_Trm732_C"/>
    <property type="match status" value="1"/>
</dbReference>
<dbReference type="SMART" id="SM00130">
    <property type="entry name" value="KR"/>
    <property type="match status" value="1"/>
</dbReference>
<dbReference type="PRINTS" id="PR00018">
    <property type="entry name" value="KRINGLE"/>
</dbReference>
<keyword evidence="8" id="KW-1133">Transmembrane helix</keyword>
<dbReference type="Proteomes" id="UP001482620">
    <property type="component" value="Unassembled WGS sequence"/>
</dbReference>
<dbReference type="InterPro" id="IPR051954">
    <property type="entry name" value="tRNA_methyltransferase_THADA"/>
</dbReference>
<feature type="region of interest" description="Disordered" evidence="7">
    <location>
        <begin position="1762"/>
        <end position="1782"/>
    </location>
</feature>
<keyword evidence="8" id="KW-0812">Transmembrane</keyword>
<protein>
    <recommendedName>
        <fullName evidence="9">Kringle domain-containing protein</fullName>
    </recommendedName>
</protein>